<accession>A0ABS6WDC1</accession>
<protein>
    <submittedName>
        <fullName evidence="4">LD-carboxypeptidase</fullName>
    </submittedName>
</protein>
<dbReference type="RefSeq" id="WP_219058149.1">
    <property type="nucleotide sequence ID" value="NZ_JAHBBH010000006.1"/>
</dbReference>
<keyword evidence="5" id="KW-1185">Reference proteome</keyword>
<proteinExistence type="predicted"/>
<reference evidence="4 5" key="1">
    <citation type="submission" date="2021-05" db="EMBL/GenBank/DDBJ databases">
        <title>Phylogenetic classification of ten novel species belonging to the genus Bifidobacterium comprising B. colchicus sp. nov., B. abeli sp. nov., B. bicoloris sp. nov., B. guerezis sp. nov., B. rosaliae sp. nov., B. santillanensis sp. nov., B. argentati sp. nov., B. amazzoni sp. nov., B. pluviali sp. nov., and B. pinnaculum sp. nov.</title>
        <authorList>
            <person name="Lugli G.A."/>
            <person name="Ruiz Garcia L."/>
            <person name="Margolles A."/>
            <person name="Ventura M."/>
        </authorList>
    </citation>
    <scope>NUCLEOTIDE SEQUENCE [LARGE SCALE GENOMIC DNA]</scope>
    <source>
        <strain evidence="4 5">82T10</strain>
    </source>
</reference>
<feature type="domain" description="LD-carboxypeptidase N-terminal" evidence="2">
    <location>
        <begin position="22"/>
        <end position="140"/>
    </location>
</feature>
<evidence type="ECO:0000313" key="5">
    <source>
        <dbReference type="Proteomes" id="UP000700815"/>
    </source>
</evidence>
<dbReference type="PIRSF" id="PIRSF028757">
    <property type="entry name" value="LD-carboxypeptidase"/>
    <property type="match status" value="1"/>
</dbReference>
<evidence type="ECO:0000256" key="1">
    <source>
        <dbReference type="SAM" id="MobiDB-lite"/>
    </source>
</evidence>
<evidence type="ECO:0000259" key="2">
    <source>
        <dbReference type="Pfam" id="PF02016"/>
    </source>
</evidence>
<dbReference type="CDD" id="cd07025">
    <property type="entry name" value="Peptidase_S66"/>
    <property type="match status" value="1"/>
</dbReference>
<dbReference type="Proteomes" id="UP000700815">
    <property type="component" value="Unassembled WGS sequence"/>
</dbReference>
<name>A0ABS6WDC1_9BIFI</name>
<feature type="region of interest" description="Disordered" evidence="1">
    <location>
        <begin position="199"/>
        <end position="222"/>
    </location>
</feature>
<dbReference type="InterPro" id="IPR040921">
    <property type="entry name" value="Peptidase_S66C"/>
</dbReference>
<dbReference type="PANTHER" id="PTHR30237">
    <property type="entry name" value="MURAMOYLTETRAPEPTIDE CARBOXYPEPTIDASE"/>
    <property type="match status" value="1"/>
</dbReference>
<evidence type="ECO:0000259" key="3">
    <source>
        <dbReference type="Pfam" id="PF17676"/>
    </source>
</evidence>
<organism evidence="4 5">
    <name type="scientific">Bifidobacterium miconis</name>
    <dbReference type="NCBI Taxonomy" id="2834435"/>
    <lineage>
        <taxon>Bacteria</taxon>
        <taxon>Bacillati</taxon>
        <taxon>Actinomycetota</taxon>
        <taxon>Actinomycetes</taxon>
        <taxon>Bifidobacteriales</taxon>
        <taxon>Bifidobacteriaceae</taxon>
        <taxon>Bifidobacterium</taxon>
    </lineage>
</organism>
<dbReference type="Pfam" id="PF02016">
    <property type="entry name" value="Peptidase_S66"/>
    <property type="match status" value="1"/>
</dbReference>
<dbReference type="EMBL" id="JAHBBH010000006">
    <property type="protein sequence ID" value="MBW3092051.1"/>
    <property type="molecule type" value="Genomic_DNA"/>
</dbReference>
<dbReference type="InterPro" id="IPR040449">
    <property type="entry name" value="Peptidase_S66_N"/>
</dbReference>
<comment type="caution">
    <text evidence="4">The sequence shown here is derived from an EMBL/GenBank/DDBJ whole genome shotgun (WGS) entry which is preliminary data.</text>
</comment>
<sequence>MRERDGESGSGDLAALRPGARIALVAPASPPVAANVDAALAMLRSWGYEPVEMPHVRAVDPDLPYLAGTDAQRAADVMDALTDDRIDAVMCARGGYGSARILPLLDADAIRAARPKPFFGSSDITAMHDWLFECTGRRTWFSPMPATDAVLDDPAAAAMLRDAMAGRALPSIASREPQRLAFGGASVADAAAAVSGTTDAIGTTDAPGLDDATDADNAQSAPRETIRVRGRLRGGNLSLLAAGTSAGVRGPLASDDPRGPKFREPTILLIEDVHEKPYHIDEMLRQLVAAGWFRNVTGIMLGSWLGCDGTVASGSSSVASSTAGPTAAGQRPVTPPIIANIARDILGPLGIPVAAGFDFGHGPGAHTLPLGAVATLRIRRDGADASFDVG</sequence>
<dbReference type="Pfam" id="PF17676">
    <property type="entry name" value="Peptidase_S66C"/>
    <property type="match status" value="1"/>
</dbReference>
<gene>
    <name evidence="4" type="ORF">KIH79_03595</name>
</gene>
<evidence type="ECO:0000313" key="4">
    <source>
        <dbReference type="EMBL" id="MBW3092051.1"/>
    </source>
</evidence>
<dbReference type="PANTHER" id="PTHR30237:SF2">
    <property type="entry name" value="MUREIN TETRAPEPTIDE CARBOXYPEPTIDASE"/>
    <property type="match status" value="1"/>
</dbReference>
<feature type="domain" description="LD-carboxypeptidase C-terminal" evidence="3">
    <location>
        <begin position="229"/>
        <end position="376"/>
    </location>
</feature>
<dbReference type="InterPro" id="IPR003507">
    <property type="entry name" value="S66_fam"/>
</dbReference>